<dbReference type="InterPro" id="IPR043746">
    <property type="entry name" value="DUF5691"/>
</dbReference>
<feature type="region of interest" description="Disordered" evidence="1">
    <location>
        <begin position="282"/>
        <end position="302"/>
    </location>
</feature>
<keyword evidence="3" id="KW-1185">Reference proteome</keyword>
<name>A0A318LMY3_9PSEU</name>
<organism evidence="2 3">
    <name type="scientific">Prauserella flavalba</name>
    <dbReference type="NCBI Taxonomy" id="1477506"/>
    <lineage>
        <taxon>Bacteria</taxon>
        <taxon>Bacillati</taxon>
        <taxon>Actinomycetota</taxon>
        <taxon>Actinomycetes</taxon>
        <taxon>Pseudonocardiales</taxon>
        <taxon>Pseudonocardiaceae</taxon>
        <taxon>Prauserella</taxon>
    </lineage>
</organism>
<feature type="compositionally biased region" description="Basic and acidic residues" evidence="1">
    <location>
        <begin position="286"/>
        <end position="301"/>
    </location>
</feature>
<protein>
    <submittedName>
        <fullName evidence="2">Uncharacterized protein</fullName>
    </submittedName>
</protein>
<dbReference type="Proteomes" id="UP000247892">
    <property type="component" value="Unassembled WGS sequence"/>
</dbReference>
<reference evidence="2 3" key="1">
    <citation type="submission" date="2016-07" db="EMBL/GenBank/DDBJ databases">
        <title>Draft genome sequence of Prauserella sp. YIM 121212, isolated from alkaline soil.</title>
        <authorList>
            <person name="Ruckert C."/>
            <person name="Albersmeier A."/>
            <person name="Jiang C.-L."/>
            <person name="Jiang Y."/>
            <person name="Kalinowski J."/>
            <person name="Schneider O."/>
            <person name="Winkler A."/>
            <person name="Zotchev S.B."/>
        </authorList>
    </citation>
    <scope>NUCLEOTIDE SEQUENCE [LARGE SCALE GENOMIC DNA]</scope>
    <source>
        <strain evidence="2 3">YIM 121212</strain>
    </source>
</reference>
<sequence length="469" mass="49856">MSGWDALLGAALVGTGRRAAPGDVLAGVVEHGGLAVEGAEAGVLASAAVLATYRRAGWLPPSWRGETPAPSPPDLRPECPATAAQLLELLLDRGVRVDGGNETLAGYWLRACVAAGRRPPVRLLVPLLQLATLNQGLRDDVQAAAGPRGAWLAGRNRRWSWAAATDVGADAAERFATATRADRLALLAALRRTDPALARELVERTWDSEQAATRAALLDALGTGLSDADEEFLESALDDRAATVRAAAAALLDRLPRSRRAARMAERVRALTREDGTVELPTEPDAAARRDGITDQREPGHGPRASWLVQLVGAAPLPPVRDVRGAPGELVAGWTKAALRQGDTAWLAALAEAKPSVELIAALPPELATPIVAVQPTVDARYAGLLAACPGPWPAAFSTDVVERLRDVRTDRVLTLAYGALTERLDPAALPKVEGWLAETSHDNRARRRMLRGLAHALTIRRTIQQEFT</sequence>
<dbReference type="AlphaFoldDB" id="A0A318LMY3"/>
<evidence type="ECO:0000313" key="2">
    <source>
        <dbReference type="EMBL" id="PXY35731.1"/>
    </source>
</evidence>
<comment type="caution">
    <text evidence="2">The sequence shown here is derived from an EMBL/GenBank/DDBJ whole genome shotgun (WGS) entry which is preliminary data.</text>
</comment>
<gene>
    <name evidence="2" type="ORF">BA062_09570</name>
</gene>
<accession>A0A318LMY3</accession>
<evidence type="ECO:0000313" key="3">
    <source>
        <dbReference type="Proteomes" id="UP000247892"/>
    </source>
</evidence>
<dbReference type="RefSeq" id="WP_110335737.1">
    <property type="nucleotide sequence ID" value="NZ_MASU01000005.1"/>
</dbReference>
<proteinExistence type="predicted"/>
<dbReference type="OrthoDB" id="262508at2"/>
<dbReference type="Pfam" id="PF18944">
    <property type="entry name" value="DUF5691"/>
    <property type="match status" value="1"/>
</dbReference>
<evidence type="ECO:0000256" key="1">
    <source>
        <dbReference type="SAM" id="MobiDB-lite"/>
    </source>
</evidence>
<dbReference type="EMBL" id="MASU01000005">
    <property type="protein sequence ID" value="PXY35731.1"/>
    <property type="molecule type" value="Genomic_DNA"/>
</dbReference>